<dbReference type="RefSeq" id="WP_199385796.1">
    <property type="nucleotide sequence ID" value="NZ_JAEMHM010000018.1"/>
</dbReference>
<dbReference type="Gene3D" id="2.130.10.10">
    <property type="entry name" value="YVTN repeat-like/Quinoprotein amine dehydrogenase"/>
    <property type="match status" value="1"/>
</dbReference>
<comment type="caution">
    <text evidence="2">The sequence shown here is derived from an EMBL/GenBank/DDBJ whole genome shotgun (WGS) entry which is preliminary data.</text>
</comment>
<evidence type="ECO:0000256" key="1">
    <source>
        <dbReference type="SAM" id="SignalP"/>
    </source>
</evidence>
<keyword evidence="3" id="KW-1185">Reference proteome</keyword>
<dbReference type="AlphaFoldDB" id="A0A8J7S9K5"/>
<feature type="chain" id="PRO_5035322823" description="WD40 repeat domain-containing protein" evidence="1">
    <location>
        <begin position="23"/>
        <end position="374"/>
    </location>
</feature>
<accession>A0A8J7S9K5</accession>
<evidence type="ECO:0000313" key="3">
    <source>
        <dbReference type="Proteomes" id="UP000636888"/>
    </source>
</evidence>
<keyword evidence="1" id="KW-0732">Signal</keyword>
<protein>
    <recommendedName>
        <fullName evidence="4">WD40 repeat domain-containing protein</fullName>
    </recommendedName>
</protein>
<organism evidence="2 3">
    <name type="scientific">Geomesophilobacter sediminis</name>
    <dbReference type="NCBI Taxonomy" id="2798584"/>
    <lineage>
        <taxon>Bacteria</taxon>
        <taxon>Pseudomonadati</taxon>
        <taxon>Thermodesulfobacteriota</taxon>
        <taxon>Desulfuromonadia</taxon>
        <taxon>Geobacterales</taxon>
        <taxon>Geobacteraceae</taxon>
        <taxon>Geomesophilobacter</taxon>
    </lineage>
</organism>
<dbReference type="EMBL" id="JAEMHM010000018">
    <property type="protein sequence ID" value="MBJ6726880.1"/>
    <property type="molecule type" value="Genomic_DNA"/>
</dbReference>
<name>A0A8J7S9K5_9BACT</name>
<reference evidence="2" key="1">
    <citation type="submission" date="2020-12" db="EMBL/GenBank/DDBJ databases">
        <title>Geomonas sp. Red875, isolated from river sediment.</title>
        <authorList>
            <person name="Xu Z."/>
            <person name="Zhang Z."/>
            <person name="Masuda Y."/>
            <person name="Itoh H."/>
            <person name="Senoo K."/>
        </authorList>
    </citation>
    <scope>NUCLEOTIDE SEQUENCE</scope>
    <source>
        <strain evidence="2">Red875</strain>
    </source>
</reference>
<proteinExistence type="predicted"/>
<sequence>MIRVHRLAVLLALTVSVFSGCATLPYSAPLPKELTIKKIGKVDPGAPFAVSQNGTVATVSGGAVQTITSGTETPQQVADLQATALSFSPSGEQLAVAGGKENVLRIYGPQGKLLGETKVRGRVTALIWRSEKEVLAAAMHVQRYSFGSELVTLLHRWNGAGAPATATLSDTTIKKSTAAWPDDVLYGTFALALSPYGDEIAYRFLRDPPLFPPYQSLVLRHLESGQQHELTSIPVSSAGPFFAADGERVVVGDAMATHWFGVPEGKEQLVIPAPGSSLSASSSGAYLLMNGQLYRGEQKIASFAPDSVGAFLPDGTGLVLGYHGALYLVSGLTDTPPPAPAKDREKLLKLRRLRSLELITNEEFKKELARVPAK</sequence>
<dbReference type="InterPro" id="IPR015943">
    <property type="entry name" value="WD40/YVTN_repeat-like_dom_sf"/>
</dbReference>
<dbReference type="SUPFAM" id="SSF82171">
    <property type="entry name" value="DPP6 N-terminal domain-like"/>
    <property type="match status" value="1"/>
</dbReference>
<feature type="signal peptide" evidence="1">
    <location>
        <begin position="1"/>
        <end position="22"/>
    </location>
</feature>
<evidence type="ECO:0000313" key="2">
    <source>
        <dbReference type="EMBL" id="MBJ6726880.1"/>
    </source>
</evidence>
<evidence type="ECO:0008006" key="4">
    <source>
        <dbReference type="Google" id="ProtNLM"/>
    </source>
</evidence>
<dbReference type="Proteomes" id="UP000636888">
    <property type="component" value="Unassembled WGS sequence"/>
</dbReference>
<dbReference type="PROSITE" id="PS51257">
    <property type="entry name" value="PROKAR_LIPOPROTEIN"/>
    <property type="match status" value="1"/>
</dbReference>
<gene>
    <name evidence="2" type="ORF">JFN93_19395</name>
</gene>